<keyword evidence="8" id="KW-0732">Signal</keyword>
<dbReference type="InterPro" id="IPR050131">
    <property type="entry name" value="Peptidase_S8_subtilisin-like"/>
</dbReference>
<dbReference type="OrthoDB" id="206201at2759"/>
<dbReference type="InterPro" id="IPR001002">
    <property type="entry name" value="Chitin-bd_1"/>
</dbReference>
<dbReference type="PROSITE" id="PS51892">
    <property type="entry name" value="SUBTILASE"/>
    <property type="match status" value="1"/>
</dbReference>
<keyword evidence="5 7" id="KW-0720">Serine protease</keyword>
<evidence type="ECO:0000259" key="9">
    <source>
        <dbReference type="PROSITE" id="PS50941"/>
    </source>
</evidence>
<dbReference type="PROSITE" id="PS00138">
    <property type="entry name" value="SUBTILASE_SER"/>
    <property type="match status" value="1"/>
</dbReference>
<feature type="disulfide bond" evidence="6">
    <location>
        <begin position="599"/>
        <end position="613"/>
    </location>
</feature>
<keyword evidence="2 6" id="KW-0147">Chitin-binding</keyword>
<dbReference type="PANTHER" id="PTHR43806">
    <property type="entry name" value="PEPTIDASE S8"/>
    <property type="match status" value="1"/>
</dbReference>
<keyword evidence="6" id="KW-1015">Disulfide bond</keyword>
<dbReference type="InterPro" id="IPR036861">
    <property type="entry name" value="Endochitinase-like_sf"/>
</dbReference>
<dbReference type="AlphaFoldDB" id="A0A1Y1XGF1"/>
<dbReference type="Gene3D" id="3.30.60.10">
    <property type="entry name" value="Endochitinase-like"/>
    <property type="match status" value="2"/>
</dbReference>
<evidence type="ECO:0000256" key="5">
    <source>
        <dbReference type="ARBA" id="ARBA00022825"/>
    </source>
</evidence>
<dbReference type="Pfam" id="PF00082">
    <property type="entry name" value="Peptidase_S8"/>
    <property type="match status" value="1"/>
</dbReference>
<evidence type="ECO:0000256" key="4">
    <source>
        <dbReference type="ARBA" id="ARBA00022801"/>
    </source>
</evidence>
<comment type="caution">
    <text evidence="10">The sequence shown here is derived from an EMBL/GenBank/DDBJ whole genome shotgun (WGS) entry which is preliminary data.</text>
</comment>
<dbReference type="PROSITE" id="PS50941">
    <property type="entry name" value="CHIT_BIND_I_2"/>
    <property type="match status" value="2"/>
</dbReference>
<keyword evidence="11" id="KW-1185">Reference proteome</keyword>
<feature type="disulfide bond" evidence="6">
    <location>
        <begin position="550"/>
        <end position="564"/>
    </location>
</feature>
<dbReference type="InterPro" id="IPR023828">
    <property type="entry name" value="Peptidase_S8_Ser-AS"/>
</dbReference>
<reference evidence="10 11" key="1">
    <citation type="submission" date="2016-08" db="EMBL/GenBank/DDBJ databases">
        <title>A Parts List for Fungal Cellulosomes Revealed by Comparative Genomics.</title>
        <authorList>
            <consortium name="DOE Joint Genome Institute"/>
            <person name="Haitjema C.H."/>
            <person name="Gilmore S.P."/>
            <person name="Henske J.K."/>
            <person name="Solomon K.V."/>
            <person name="De Groot R."/>
            <person name="Kuo A."/>
            <person name="Mondo S.J."/>
            <person name="Salamov A.A."/>
            <person name="Labutti K."/>
            <person name="Zhao Z."/>
            <person name="Chiniquy J."/>
            <person name="Barry K."/>
            <person name="Brewer H.M."/>
            <person name="Purvine S.O."/>
            <person name="Wright A.T."/>
            <person name="Boxma B."/>
            <person name="Van Alen T."/>
            <person name="Hackstein J.H."/>
            <person name="Baker S.E."/>
            <person name="Grigoriev I.V."/>
            <person name="O'Malley M.A."/>
        </authorList>
    </citation>
    <scope>NUCLEOTIDE SEQUENCE [LARGE SCALE GENOMIC DNA]</scope>
    <source>
        <strain evidence="10 11">S4</strain>
    </source>
</reference>
<protein>
    <submittedName>
        <fullName evidence="10">Subtilisin-like protein</fullName>
    </submittedName>
</protein>
<feature type="disulfide bond" evidence="6">
    <location>
        <begin position="536"/>
        <end position="551"/>
    </location>
</feature>
<keyword evidence="3 7" id="KW-0645">Protease</keyword>
<dbReference type="SUPFAM" id="SSF57016">
    <property type="entry name" value="Plant lectins/antimicrobial peptides"/>
    <property type="match status" value="2"/>
</dbReference>
<dbReference type="Gene3D" id="3.40.50.200">
    <property type="entry name" value="Peptidase S8/S53 domain"/>
    <property type="match status" value="1"/>
</dbReference>
<dbReference type="InterPro" id="IPR000209">
    <property type="entry name" value="Peptidase_S8/S53_dom"/>
</dbReference>
<feature type="active site" description="Charge relay system" evidence="7">
    <location>
        <position position="245"/>
    </location>
</feature>
<dbReference type="GO" id="GO:0006508">
    <property type="term" value="P:proteolysis"/>
    <property type="evidence" value="ECO:0007669"/>
    <property type="project" value="UniProtKB-KW"/>
</dbReference>
<accession>A0A1Y1XGF1</accession>
<dbReference type="InterPro" id="IPR036852">
    <property type="entry name" value="Peptidase_S8/S53_dom_sf"/>
</dbReference>
<dbReference type="EMBL" id="MCFG01000045">
    <property type="protein sequence ID" value="ORX84831.1"/>
    <property type="molecule type" value="Genomic_DNA"/>
</dbReference>
<evidence type="ECO:0000313" key="10">
    <source>
        <dbReference type="EMBL" id="ORX84831.1"/>
    </source>
</evidence>
<evidence type="ECO:0000256" key="3">
    <source>
        <dbReference type="ARBA" id="ARBA00022670"/>
    </source>
</evidence>
<evidence type="ECO:0000256" key="2">
    <source>
        <dbReference type="ARBA" id="ARBA00022669"/>
    </source>
</evidence>
<dbReference type="STRING" id="1754192.A0A1Y1XGF1"/>
<dbReference type="PRINTS" id="PR00723">
    <property type="entry name" value="SUBTILISIN"/>
</dbReference>
<dbReference type="GO" id="GO:0004252">
    <property type="term" value="F:serine-type endopeptidase activity"/>
    <property type="evidence" value="ECO:0007669"/>
    <property type="project" value="UniProtKB-UniRule"/>
</dbReference>
<name>A0A1Y1XGF1_9FUNG</name>
<reference evidence="10 11" key="2">
    <citation type="submission" date="2016-08" db="EMBL/GenBank/DDBJ databases">
        <title>Pervasive Adenine N6-methylation of Active Genes in Fungi.</title>
        <authorList>
            <consortium name="DOE Joint Genome Institute"/>
            <person name="Mondo S.J."/>
            <person name="Dannebaum R.O."/>
            <person name="Kuo R.C."/>
            <person name="Labutti K."/>
            <person name="Haridas S."/>
            <person name="Kuo A."/>
            <person name="Salamov A."/>
            <person name="Ahrendt S.R."/>
            <person name="Lipzen A."/>
            <person name="Sullivan W."/>
            <person name="Andreopoulos W.B."/>
            <person name="Clum A."/>
            <person name="Lindquist E."/>
            <person name="Daum C."/>
            <person name="Ramamoorthy G.K."/>
            <person name="Gryganskyi A."/>
            <person name="Culley D."/>
            <person name="Magnuson J.K."/>
            <person name="James T.Y."/>
            <person name="O'Malley M.A."/>
            <person name="Stajich J.E."/>
            <person name="Spatafora J.W."/>
            <person name="Visel A."/>
            <person name="Grigoriev I.V."/>
        </authorList>
    </citation>
    <scope>NUCLEOTIDE SEQUENCE [LARGE SCALE GENOMIC DNA]</scope>
    <source>
        <strain evidence="10 11">S4</strain>
    </source>
</reference>
<gene>
    <name evidence="10" type="ORF">BCR32DRAFT_242283</name>
</gene>
<evidence type="ECO:0000256" key="1">
    <source>
        <dbReference type="ARBA" id="ARBA00011073"/>
    </source>
</evidence>
<feature type="disulfide bond" evidence="6">
    <location>
        <begin position="545"/>
        <end position="557"/>
    </location>
</feature>
<dbReference type="GO" id="GO:0008061">
    <property type="term" value="F:chitin binding"/>
    <property type="evidence" value="ECO:0007669"/>
    <property type="project" value="UniProtKB-UniRule"/>
</dbReference>
<proteinExistence type="inferred from homology"/>
<evidence type="ECO:0000256" key="7">
    <source>
        <dbReference type="PROSITE-ProRule" id="PRU01240"/>
    </source>
</evidence>
<dbReference type="SMART" id="SM00270">
    <property type="entry name" value="ChtBD1"/>
    <property type="match status" value="2"/>
</dbReference>
<dbReference type="PROSITE" id="PS00026">
    <property type="entry name" value="CHIT_BIND_I_1"/>
    <property type="match status" value="1"/>
</dbReference>
<sequence length="625" mass="70560">MKSFIYLFFLLGLFNVILKSYAYPKKTESSVNENKNKNEDKFYMIFINTTIIPEKSKITRRNLNSHQGKEELTKFMINEIHELILDNIETFKNPEKVEELEELDTKLKKRDNKNTTDNNDDDDNGDILVDNNDYSLTRFISEVKDEIVLYAYLSPIILKKVEAMPNVKGCELSGAFKPYASNDHYNLNEIIKETGWRNVEIKKNAPSNLSLLSQGSFSENLIKEYDDYYYYPYTAGKDIDIIIIDANFDFRHDEFSNTQERTVECPVYADNNGSLYYSPNKKFCNMGKKGTHGTSVSDSAAGNLYGVARRANIYGLTAVNYEWANILAVMKYAKSSIIRKNKSIINMSFGDFVDKNSSYFENHFHQLLKELNNENVVLISSAGNENSLVETKSNTFVVPCVYSEVICVGAIGNPDSYYVKMTSKIYQKASWSNYGDKVDIYAPGNAYVNYKYGEEAEFRNSVSGTSFSSPIVAGVAACIMSENQGQKFNSNIMKDYLLKLAQKDVIEDSKIPTPNYFVNNGKKVVYSKNGYYSYSCGINAANRSCSSNQCCSLYGYCETNKIYCTSTNGCQRKYGSCQIEQSSSRRCGLGYGSCPSGQCCSYDGYCGTSTDYCSLGCQDNYGKCS</sequence>
<organism evidence="10 11">
    <name type="scientific">Anaeromyces robustus</name>
    <dbReference type="NCBI Taxonomy" id="1754192"/>
    <lineage>
        <taxon>Eukaryota</taxon>
        <taxon>Fungi</taxon>
        <taxon>Fungi incertae sedis</taxon>
        <taxon>Chytridiomycota</taxon>
        <taxon>Chytridiomycota incertae sedis</taxon>
        <taxon>Neocallimastigomycetes</taxon>
        <taxon>Neocallimastigales</taxon>
        <taxon>Neocallimastigaceae</taxon>
        <taxon>Anaeromyces</taxon>
    </lineage>
</organism>
<dbReference type="PANTHER" id="PTHR43806:SF11">
    <property type="entry name" value="CEREVISIN-RELATED"/>
    <property type="match status" value="1"/>
</dbReference>
<comment type="similarity">
    <text evidence="1 7">Belongs to the peptidase S8 family.</text>
</comment>
<evidence type="ECO:0000313" key="11">
    <source>
        <dbReference type="Proteomes" id="UP000193944"/>
    </source>
</evidence>
<dbReference type="GO" id="GO:0005615">
    <property type="term" value="C:extracellular space"/>
    <property type="evidence" value="ECO:0007669"/>
    <property type="project" value="TreeGrafter"/>
</dbReference>
<dbReference type="InterPro" id="IPR018371">
    <property type="entry name" value="Chitin-binding_1_CS"/>
</dbReference>
<comment type="caution">
    <text evidence="6">Lacks conserved residue(s) required for the propagation of feature annotation.</text>
</comment>
<feature type="active site" description="Charge relay system" evidence="7">
    <location>
        <position position="466"/>
    </location>
</feature>
<feature type="signal peptide" evidence="8">
    <location>
        <begin position="1"/>
        <end position="22"/>
    </location>
</feature>
<dbReference type="CDD" id="cd00035">
    <property type="entry name" value="ChtBD1"/>
    <property type="match status" value="2"/>
</dbReference>
<feature type="domain" description="Chitin-binding type-1" evidence="9">
    <location>
        <begin position="584"/>
        <end position="625"/>
    </location>
</feature>
<feature type="disulfide bond" evidence="6">
    <location>
        <begin position="594"/>
        <end position="606"/>
    </location>
</feature>
<feature type="active site" description="Charge relay system" evidence="7">
    <location>
        <position position="292"/>
    </location>
</feature>
<feature type="chain" id="PRO_5012960119" evidence="8">
    <location>
        <begin position="23"/>
        <end position="625"/>
    </location>
</feature>
<evidence type="ECO:0000256" key="8">
    <source>
        <dbReference type="SAM" id="SignalP"/>
    </source>
</evidence>
<dbReference type="SUPFAM" id="SSF52743">
    <property type="entry name" value="Subtilisin-like"/>
    <property type="match status" value="1"/>
</dbReference>
<keyword evidence="4 7" id="KW-0378">Hydrolase</keyword>
<feature type="domain" description="Chitin-binding type-1" evidence="9">
    <location>
        <begin position="533"/>
        <end position="579"/>
    </location>
</feature>
<evidence type="ECO:0000256" key="6">
    <source>
        <dbReference type="PROSITE-ProRule" id="PRU00261"/>
    </source>
</evidence>
<dbReference type="Proteomes" id="UP000193944">
    <property type="component" value="Unassembled WGS sequence"/>
</dbReference>
<dbReference type="InterPro" id="IPR015500">
    <property type="entry name" value="Peptidase_S8_subtilisin-rel"/>
</dbReference>